<reference evidence="6 7" key="1">
    <citation type="submission" date="2018-08" db="EMBL/GenBank/DDBJ databases">
        <title>Genomic investigation of the strawberry pathogen Phytophthora fragariae indicates pathogenicity is determined by transcriptional variation in three key races.</title>
        <authorList>
            <person name="Adams T.M."/>
            <person name="Armitage A.D."/>
            <person name="Sobczyk M.K."/>
            <person name="Bates H.J."/>
            <person name="Dunwell J.M."/>
            <person name="Nellist C.F."/>
            <person name="Harrison R.J."/>
        </authorList>
    </citation>
    <scope>NUCLEOTIDE SEQUENCE [LARGE SCALE GENOMIC DNA]</scope>
    <source>
        <strain evidence="5 7">BC-1</strain>
        <strain evidence="4 9">BC-23</strain>
        <strain evidence="3 6">NOV-27</strain>
        <strain evidence="2 8">SCRP245</strain>
    </source>
</reference>
<gene>
    <name evidence="5" type="ORF">PF002_g27656</name>
    <name evidence="4" type="ORF">PF004_g25920</name>
    <name evidence="3" type="ORF">PF005_g27007</name>
    <name evidence="2" type="ORF">PF011_g25934</name>
</gene>
<comment type="caution">
    <text evidence="5">The sequence shown here is derived from an EMBL/GenBank/DDBJ whole genome shotgun (WGS) entry which is preliminary data.</text>
</comment>
<dbReference type="InterPro" id="IPR032675">
    <property type="entry name" value="LRR_dom_sf"/>
</dbReference>
<evidence type="ECO:0000313" key="9">
    <source>
        <dbReference type="Proteomes" id="UP000476176"/>
    </source>
</evidence>
<dbReference type="EMBL" id="QXGD01003164">
    <property type="protein sequence ID" value="KAE9180096.1"/>
    <property type="molecule type" value="Genomic_DNA"/>
</dbReference>
<evidence type="ECO:0000313" key="7">
    <source>
        <dbReference type="Proteomes" id="UP000440367"/>
    </source>
</evidence>
<dbReference type="SUPFAM" id="SSF52058">
    <property type="entry name" value="L domain-like"/>
    <property type="match status" value="1"/>
</dbReference>
<protein>
    <recommendedName>
        <fullName evidence="10">Leucine-rich repeat-containing N-terminal plant-type domain-containing protein</fullName>
    </recommendedName>
</protein>
<dbReference type="EMBL" id="QXGB01003263">
    <property type="protein sequence ID" value="KAE9171772.1"/>
    <property type="molecule type" value="Genomic_DNA"/>
</dbReference>
<keyword evidence="1" id="KW-0732">Signal</keyword>
<dbReference type="Proteomes" id="UP000433483">
    <property type="component" value="Unassembled WGS sequence"/>
</dbReference>
<sequence length="349" mass="38929">MVHFVFLLWGVVVIALHVHANIKTPLVGCIPRVHPMAGTLPTCFAVDFNCHAIGISGRKDEVLLEWGKIERNKVVKLRILHCPTFEMPTTLQDFHLLQEFRVYNSTIGDWSEDAAITNTHHPSLTTLSVVRTNMNAGVLPLGLQALDFPSSLFEIYFCETNLQEIPDDIDSKWHIGSSVYLENGRLRSVPPALIRLQLYYLVLAGNPISEVPPELFESTSMLYLLLGRTNISSLPRTIPFPTQSPPYVDITNTAISFFWSWIDPFVESVLVFGSPMILASGSTYCSDLEKIMDGVSDAFSAPSEADFSLLLMDPSTQNWNFLRLAVDCSPPPYSTAFPLGGWGKMYSLE</sequence>
<evidence type="ECO:0000313" key="5">
    <source>
        <dbReference type="EMBL" id="KAE9180096.1"/>
    </source>
</evidence>
<proteinExistence type="predicted"/>
<feature type="chain" id="PRO_5036166494" description="Leucine-rich repeat-containing N-terminal plant-type domain-containing protein" evidence="1">
    <location>
        <begin position="21"/>
        <end position="349"/>
    </location>
</feature>
<name>A0A6A3WHP8_9STRA</name>
<dbReference type="Proteomes" id="UP000460718">
    <property type="component" value="Unassembled WGS sequence"/>
</dbReference>
<evidence type="ECO:0008006" key="10">
    <source>
        <dbReference type="Google" id="ProtNLM"/>
    </source>
</evidence>
<evidence type="ECO:0000313" key="3">
    <source>
        <dbReference type="EMBL" id="KAE9171772.1"/>
    </source>
</evidence>
<dbReference type="EMBL" id="QXFW01003292">
    <property type="protein sequence ID" value="KAE8971713.1"/>
    <property type="molecule type" value="Genomic_DNA"/>
</dbReference>
<evidence type="ECO:0000313" key="8">
    <source>
        <dbReference type="Proteomes" id="UP000460718"/>
    </source>
</evidence>
<evidence type="ECO:0000256" key="1">
    <source>
        <dbReference type="SAM" id="SignalP"/>
    </source>
</evidence>
<organism evidence="5 7">
    <name type="scientific">Phytophthora fragariae</name>
    <dbReference type="NCBI Taxonomy" id="53985"/>
    <lineage>
        <taxon>Eukaryota</taxon>
        <taxon>Sar</taxon>
        <taxon>Stramenopiles</taxon>
        <taxon>Oomycota</taxon>
        <taxon>Peronosporomycetes</taxon>
        <taxon>Peronosporales</taxon>
        <taxon>Peronosporaceae</taxon>
        <taxon>Phytophthora</taxon>
    </lineage>
</organism>
<evidence type="ECO:0000313" key="6">
    <source>
        <dbReference type="Proteomes" id="UP000433483"/>
    </source>
</evidence>
<dbReference type="Gene3D" id="3.80.10.10">
    <property type="entry name" value="Ribonuclease Inhibitor"/>
    <property type="match status" value="1"/>
</dbReference>
<dbReference type="AlphaFoldDB" id="A0A6A3WHP8"/>
<dbReference type="OrthoDB" id="90188at2759"/>
<evidence type="ECO:0000313" key="2">
    <source>
        <dbReference type="EMBL" id="KAE8971713.1"/>
    </source>
</evidence>
<evidence type="ECO:0000313" key="4">
    <source>
        <dbReference type="EMBL" id="KAE9176929.1"/>
    </source>
</evidence>
<feature type="signal peptide" evidence="1">
    <location>
        <begin position="1"/>
        <end position="20"/>
    </location>
</feature>
<accession>A0A6A3WHP8</accession>
<dbReference type="Proteomes" id="UP000440367">
    <property type="component" value="Unassembled WGS sequence"/>
</dbReference>
<dbReference type="Proteomes" id="UP000476176">
    <property type="component" value="Unassembled WGS sequence"/>
</dbReference>
<dbReference type="EMBL" id="QXGC01003285">
    <property type="protein sequence ID" value="KAE9176929.1"/>
    <property type="molecule type" value="Genomic_DNA"/>
</dbReference>
<keyword evidence="6" id="KW-1185">Reference proteome</keyword>